<dbReference type="Pfam" id="PF01471">
    <property type="entry name" value="PG_binding_1"/>
    <property type="match status" value="1"/>
</dbReference>
<dbReference type="STRING" id="1503.CLPU_3c01980"/>
<feature type="domain" description="Peptidoglycan binding-like" evidence="2">
    <location>
        <begin position="86"/>
        <end position="152"/>
    </location>
</feature>
<dbReference type="InterPro" id="IPR036366">
    <property type="entry name" value="PGBDSf"/>
</dbReference>
<dbReference type="InterPro" id="IPR002477">
    <property type="entry name" value="Peptidoglycan-bd-like"/>
</dbReference>
<protein>
    <submittedName>
        <fullName evidence="3">Peptidoglycan binding-like protein</fullName>
    </submittedName>
</protein>
<feature type="chain" id="PRO_5005551265" evidence="1">
    <location>
        <begin position="23"/>
        <end position="158"/>
    </location>
</feature>
<dbReference type="AlphaFoldDB" id="A0A0L0WDA9"/>
<evidence type="ECO:0000256" key="1">
    <source>
        <dbReference type="SAM" id="SignalP"/>
    </source>
</evidence>
<evidence type="ECO:0000313" key="3">
    <source>
        <dbReference type="EMBL" id="KNF09420.1"/>
    </source>
</evidence>
<dbReference type="InterPro" id="IPR036365">
    <property type="entry name" value="PGBD-like_sf"/>
</dbReference>
<sequence>MKKTLGILALSVIISSTSPVYAQDTIKESDDNATTNIIESVDGSKLRAAPLSDGNISAYSYGPLSSIVQKYYRGEPLLVRGSQGYYVQRLQHAINNRGYRNYGKWVEVHIAEDGIYGPATENGVRVFQQHFKEQFWADLKVDGKAGEQVWSIINFFDW</sequence>
<name>A0A0L0WDA9_GOTPU</name>
<reference evidence="4" key="1">
    <citation type="submission" date="2015-07" db="EMBL/GenBank/DDBJ databases">
        <title>Draft genome sequence of the purine-degrading Gottschalkia purinilyticum DSM 1384 (formerly Clostridium purinilyticum).</title>
        <authorList>
            <person name="Poehlein A."/>
            <person name="Schiel-Bengelsdorf B."/>
            <person name="Bengelsdorf F.R."/>
            <person name="Daniel R."/>
            <person name="Duerre P."/>
        </authorList>
    </citation>
    <scope>NUCLEOTIDE SEQUENCE [LARGE SCALE GENOMIC DNA]</scope>
    <source>
        <strain evidence="4">DSM 1384</strain>
    </source>
</reference>
<dbReference type="EMBL" id="LGSS01000003">
    <property type="protein sequence ID" value="KNF09420.1"/>
    <property type="molecule type" value="Genomic_DNA"/>
</dbReference>
<dbReference type="Gene3D" id="1.10.101.10">
    <property type="entry name" value="PGBD-like superfamily/PGBD"/>
    <property type="match status" value="1"/>
</dbReference>
<dbReference type="Proteomes" id="UP000037267">
    <property type="component" value="Unassembled WGS sequence"/>
</dbReference>
<accession>A0A0L0WDA9</accession>
<dbReference type="OrthoDB" id="2933491at2"/>
<dbReference type="SUPFAM" id="SSF47090">
    <property type="entry name" value="PGBD-like"/>
    <property type="match status" value="1"/>
</dbReference>
<keyword evidence="4" id="KW-1185">Reference proteome</keyword>
<keyword evidence="1" id="KW-0732">Signal</keyword>
<comment type="caution">
    <text evidence="3">The sequence shown here is derived from an EMBL/GenBank/DDBJ whole genome shotgun (WGS) entry which is preliminary data.</text>
</comment>
<evidence type="ECO:0000313" key="4">
    <source>
        <dbReference type="Proteomes" id="UP000037267"/>
    </source>
</evidence>
<dbReference type="RefSeq" id="WP_050354405.1">
    <property type="nucleotide sequence ID" value="NZ_LGSS01000003.1"/>
</dbReference>
<evidence type="ECO:0000259" key="2">
    <source>
        <dbReference type="Pfam" id="PF01471"/>
    </source>
</evidence>
<gene>
    <name evidence="3" type="ORF">CLPU_3c01980</name>
</gene>
<organism evidence="3 4">
    <name type="scientific">Gottschalkia purinilytica</name>
    <name type="common">Clostridium purinilyticum</name>
    <dbReference type="NCBI Taxonomy" id="1503"/>
    <lineage>
        <taxon>Bacteria</taxon>
        <taxon>Bacillati</taxon>
        <taxon>Bacillota</taxon>
        <taxon>Tissierellia</taxon>
        <taxon>Tissierellales</taxon>
        <taxon>Gottschalkiaceae</taxon>
        <taxon>Gottschalkia</taxon>
    </lineage>
</organism>
<proteinExistence type="predicted"/>
<feature type="signal peptide" evidence="1">
    <location>
        <begin position="1"/>
        <end position="22"/>
    </location>
</feature>